<protein>
    <submittedName>
        <fullName evidence="2">Uncharacterized protein</fullName>
    </submittedName>
</protein>
<reference evidence="2" key="1">
    <citation type="submission" date="2019-08" db="EMBL/GenBank/DDBJ databases">
        <authorList>
            <person name="Kucharzyk K."/>
            <person name="Murdoch R.W."/>
            <person name="Higgins S."/>
            <person name="Loffler F."/>
        </authorList>
    </citation>
    <scope>NUCLEOTIDE SEQUENCE</scope>
</reference>
<accession>A0A644XUW7</accession>
<dbReference type="EMBL" id="VSSQ01003223">
    <property type="protein sequence ID" value="MPM19687.1"/>
    <property type="molecule type" value="Genomic_DNA"/>
</dbReference>
<name>A0A644XUW7_9ZZZZ</name>
<dbReference type="AlphaFoldDB" id="A0A644XUW7"/>
<gene>
    <name evidence="2" type="ORF">SDC9_66113</name>
</gene>
<feature type="region of interest" description="Disordered" evidence="1">
    <location>
        <begin position="1"/>
        <end position="110"/>
    </location>
</feature>
<sequence>MGADGLAEPHDLRQPPAHQSRPGIVPQAEGRGQPGGDGHDVFHRPPGLSSGNVMGCIDPEPGRVEQGLPEKSGPFVPGGDGHRRGKPPGDLFSETRPGEDRIEPDGKDLPHDLAYPFSRVDLYALGHVADLRPAGAVCSQPGEKFPERLGGEGQYPVV</sequence>
<evidence type="ECO:0000256" key="1">
    <source>
        <dbReference type="SAM" id="MobiDB-lite"/>
    </source>
</evidence>
<evidence type="ECO:0000313" key="2">
    <source>
        <dbReference type="EMBL" id="MPM19687.1"/>
    </source>
</evidence>
<comment type="caution">
    <text evidence="2">The sequence shown here is derived from an EMBL/GenBank/DDBJ whole genome shotgun (WGS) entry which is preliminary data.</text>
</comment>
<feature type="compositionally biased region" description="Basic and acidic residues" evidence="1">
    <location>
        <begin position="96"/>
        <end position="110"/>
    </location>
</feature>
<organism evidence="2">
    <name type="scientific">bioreactor metagenome</name>
    <dbReference type="NCBI Taxonomy" id="1076179"/>
    <lineage>
        <taxon>unclassified sequences</taxon>
        <taxon>metagenomes</taxon>
        <taxon>ecological metagenomes</taxon>
    </lineage>
</organism>
<proteinExistence type="predicted"/>